<protein>
    <submittedName>
        <fullName evidence="2">Uncharacterized protein</fullName>
    </submittedName>
</protein>
<feature type="region of interest" description="Disordered" evidence="1">
    <location>
        <begin position="1"/>
        <end position="46"/>
    </location>
</feature>
<feature type="compositionally biased region" description="Gly residues" evidence="1">
    <location>
        <begin position="33"/>
        <end position="43"/>
    </location>
</feature>
<dbReference type="Proteomes" id="UP001558652">
    <property type="component" value="Unassembled WGS sequence"/>
</dbReference>
<keyword evidence="3" id="KW-1185">Reference proteome</keyword>
<proteinExistence type="predicted"/>
<evidence type="ECO:0000256" key="1">
    <source>
        <dbReference type="SAM" id="MobiDB-lite"/>
    </source>
</evidence>
<feature type="compositionally biased region" description="Basic and acidic residues" evidence="1">
    <location>
        <begin position="13"/>
        <end position="25"/>
    </location>
</feature>
<reference evidence="2 3" key="1">
    <citation type="submission" date="2024-07" db="EMBL/GenBank/DDBJ databases">
        <title>Chromosome-level genome assembly of the water stick insect Ranatra chinensis (Heteroptera: Nepidae).</title>
        <authorList>
            <person name="Liu X."/>
        </authorList>
    </citation>
    <scope>NUCLEOTIDE SEQUENCE [LARGE SCALE GENOMIC DNA]</scope>
    <source>
        <strain evidence="2">Cailab_2021Rc</strain>
        <tissue evidence="2">Muscle</tissue>
    </source>
</reference>
<feature type="compositionally biased region" description="Basic residues" evidence="1">
    <location>
        <begin position="1"/>
        <end position="12"/>
    </location>
</feature>
<gene>
    <name evidence="2" type="ORF">AAG570_013835</name>
</gene>
<dbReference type="AlphaFoldDB" id="A0ABD0YDL4"/>
<organism evidence="2 3">
    <name type="scientific">Ranatra chinensis</name>
    <dbReference type="NCBI Taxonomy" id="642074"/>
    <lineage>
        <taxon>Eukaryota</taxon>
        <taxon>Metazoa</taxon>
        <taxon>Ecdysozoa</taxon>
        <taxon>Arthropoda</taxon>
        <taxon>Hexapoda</taxon>
        <taxon>Insecta</taxon>
        <taxon>Pterygota</taxon>
        <taxon>Neoptera</taxon>
        <taxon>Paraneoptera</taxon>
        <taxon>Hemiptera</taxon>
        <taxon>Heteroptera</taxon>
        <taxon>Panheteroptera</taxon>
        <taxon>Nepomorpha</taxon>
        <taxon>Nepidae</taxon>
        <taxon>Ranatrinae</taxon>
        <taxon>Ranatra</taxon>
    </lineage>
</organism>
<dbReference type="EMBL" id="JBFDAA010000009">
    <property type="protein sequence ID" value="KAL1129306.1"/>
    <property type="molecule type" value="Genomic_DNA"/>
</dbReference>
<name>A0ABD0YDL4_9HEMI</name>
<evidence type="ECO:0000313" key="2">
    <source>
        <dbReference type="EMBL" id="KAL1129306.1"/>
    </source>
</evidence>
<accession>A0ABD0YDL4</accession>
<sequence>MASKRRNMFHKNKTQETTEKDERRPVGGVAEMMGGGEGEGGGLNRVSAEDVREDWRERRGALVNSWYGYGVLAEEEETPPPHSHTNLLSSKGSNRKVMFQTHPLTELILPIRHLNVEYRGPPRLHWFILPKKLSSPALLLDVPLSGTAEDESKLLRPFVYMRRHPQIGVLMAFGEPCNIDLRSLSPSRSGNQMPHPQLFVSRIAAPIAFRLQYCMVYGNKKKEDWEVLPVLRRWQSLRCSRYS</sequence>
<evidence type="ECO:0000313" key="3">
    <source>
        <dbReference type="Proteomes" id="UP001558652"/>
    </source>
</evidence>
<comment type="caution">
    <text evidence="2">The sequence shown here is derived from an EMBL/GenBank/DDBJ whole genome shotgun (WGS) entry which is preliminary data.</text>
</comment>